<gene>
    <name evidence="3" type="ORF">FIBSPDRAFT_942104</name>
</gene>
<protein>
    <recommendedName>
        <fullName evidence="2">Protein kinase domain-containing protein</fullName>
    </recommendedName>
</protein>
<accession>A0A167SWI5</accession>
<dbReference type="InterPro" id="IPR001245">
    <property type="entry name" value="Ser-Thr/Tyr_kinase_cat_dom"/>
</dbReference>
<feature type="non-terminal residue" evidence="3">
    <location>
        <position position="246"/>
    </location>
</feature>
<dbReference type="OrthoDB" id="2683818at2759"/>
<feature type="region of interest" description="Disordered" evidence="1">
    <location>
        <begin position="1"/>
        <end position="113"/>
    </location>
</feature>
<sequence length="246" mass="27304">MGRRAKHLTSDARKAASCIASKKYASTAHGQETRCIARRAAYHSSHSRKQPSHSSQFEDTPPPHDNGQTQDDGSDVQPKQDDLAGRSPYSSPHVSPRCNFEGLPESATRSDVSPGVIDLTDEISREGQYACAHGGFADVWKGIWLDARGAHVKHVIVCLVYPPDSSFSIQPVAIKVLRAPMDDPVKQSKLQKRLRRELCVWQRLKHKNVLVLYGTAANFGQYPSFVCPWLENGNISKYLKARADDL</sequence>
<feature type="domain" description="Protein kinase" evidence="2">
    <location>
        <begin position="125"/>
        <end position="246"/>
    </location>
</feature>
<dbReference type="GO" id="GO:0005524">
    <property type="term" value="F:ATP binding"/>
    <property type="evidence" value="ECO:0007669"/>
    <property type="project" value="InterPro"/>
</dbReference>
<evidence type="ECO:0000256" key="1">
    <source>
        <dbReference type="SAM" id="MobiDB-lite"/>
    </source>
</evidence>
<evidence type="ECO:0000313" key="3">
    <source>
        <dbReference type="EMBL" id="KZP02316.1"/>
    </source>
</evidence>
<feature type="compositionally biased region" description="Basic residues" evidence="1">
    <location>
        <begin position="36"/>
        <end position="51"/>
    </location>
</feature>
<dbReference type="Proteomes" id="UP000076532">
    <property type="component" value="Unassembled WGS sequence"/>
</dbReference>
<organism evidence="3 4">
    <name type="scientific">Athelia psychrophila</name>
    <dbReference type="NCBI Taxonomy" id="1759441"/>
    <lineage>
        <taxon>Eukaryota</taxon>
        <taxon>Fungi</taxon>
        <taxon>Dikarya</taxon>
        <taxon>Basidiomycota</taxon>
        <taxon>Agaricomycotina</taxon>
        <taxon>Agaricomycetes</taxon>
        <taxon>Agaricomycetidae</taxon>
        <taxon>Atheliales</taxon>
        <taxon>Atheliaceae</taxon>
        <taxon>Athelia</taxon>
    </lineage>
</organism>
<name>A0A167SWI5_9AGAM</name>
<dbReference type="SUPFAM" id="SSF56112">
    <property type="entry name" value="Protein kinase-like (PK-like)"/>
    <property type="match status" value="1"/>
</dbReference>
<dbReference type="Pfam" id="PF07714">
    <property type="entry name" value="PK_Tyr_Ser-Thr"/>
    <property type="match status" value="1"/>
</dbReference>
<evidence type="ECO:0000259" key="2">
    <source>
        <dbReference type="PROSITE" id="PS50011"/>
    </source>
</evidence>
<dbReference type="EMBL" id="KV418704">
    <property type="protein sequence ID" value="KZP02316.1"/>
    <property type="molecule type" value="Genomic_DNA"/>
</dbReference>
<dbReference type="InterPro" id="IPR000719">
    <property type="entry name" value="Prot_kinase_dom"/>
</dbReference>
<dbReference type="PROSITE" id="PS50011">
    <property type="entry name" value="PROTEIN_KINASE_DOM"/>
    <property type="match status" value="1"/>
</dbReference>
<proteinExistence type="predicted"/>
<keyword evidence="4" id="KW-1185">Reference proteome</keyword>
<dbReference type="InterPro" id="IPR011009">
    <property type="entry name" value="Kinase-like_dom_sf"/>
</dbReference>
<dbReference type="AlphaFoldDB" id="A0A167SWI5"/>
<dbReference type="STRING" id="436010.A0A167SWI5"/>
<reference evidence="3 4" key="1">
    <citation type="journal article" date="2016" name="Mol. Biol. Evol.">
        <title>Comparative Genomics of Early-Diverging Mushroom-Forming Fungi Provides Insights into the Origins of Lignocellulose Decay Capabilities.</title>
        <authorList>
            <person name="Nagy L.G."/>
            <person name="Riley R."/>
            <person name="Tritt A."/>
            <person name="Adam C."/>
            <person name="Daum C."/>
            <person name="Floudas D."/>
            <person name="Sun H."/>
            <person name="Yadav J.S."/>
            <person name="Pangilinan J."/>
            <person name="Larsson K.H."/>
            <person name="Matsuura K."/>
            <person name="Barry K."/>
            <person name="Labutti K."/>
            <person name="Kuo R."/>
            <person name="Ohm R.A."/>
            <person name="Bhattacharya S.S."/>
            <person name="Shirouzu T."/>
            <person name="Yoshinaga Y."/>
            <person name="Martin F.M."/>
            <person name="Grigoriev I.V."/>
            <person name="Hibbett D.S."/>
        </authorList>
    </citation>
    <scope>NUCLEOTIDE SEQUENCE [LARGE SCALE GENOMIC DNA]</scope>
    <source>
        <strain evidence="3 4">CBS 109695</strain>
    </source>
</reference>
<dbReference type="Gene3D" id="1.10.510.10">
    <property type="entry name" value="Transferase(Phosphotransferase) domain 1"/>
    <property type="match status" value="1"/>
</dbReference>
<evidence type="ECO:0000313" key="4">
    <source>
        <dbReference type="Proteomes" id="UP000076532"/>
    </source>
</evidence>
<dbReference type="GO" id="GO:0004672">
    <property type="term" value="F:protein kinase activity"/>
    <property type="evidence" value="ECO:0007669"/>
    <property type="project" value="InterPro"/>
</dbReference>